<keyword evidence="1 2" id="KW-0472">Membrane</keyword>
<dbReference type="AlphaFoldDB" id="A0A9Q4HZS6"/>
<dbReference type="InterPro" id="IPR026272">
    <property type="entry name" value="SdpI"/>
</dbReference>
<comment type="subcellular location">
    <subcellularLocation>
        <location evidence="1">Membrane</location>
    </subcellularLocation>
</comment>
<dbReference type="InterPro" id="IPR025962">
    <property type="entry name" value="SdpI/YhfL"/>
</dbReference>
<feature type="transmembrane region" description="Helical" evidence="2">
    <location>
        <begin position="47"/>
        <end position="69"/>
    </location>
</feature>
<dbReference type="Proteomes" id="UP001066278">
    <property type="component" value="Unassembled WGS sequence"/>
</dbReference>
<evidence type="ECO:0000313" key="5">
    <source>
        <dbReference type="Proteomes" id="UP001066278"/>
    </source>
</evidence>
<keyword evidence="2" id="KW-0812">Transmembrane</keyword>
<dbReference type="PANTHER" id="PTHR37810">
    <property type="entry name" value="IMMUNITY PROTEIN SDPI"/>
    <property type="match status" value="1"/>
</dbReference>
<reference evidence="4" key="1">
    <citation type="submission" date="2022-02" db="EMBL/GenBank/DDBJ databases">
        <title>Crop Bioprotection Bacillus Genome Sequencing.</title>
        <authorList>
            <person name="Dunlap C."/>
        </authorList>
    </citation>
    <scope>NUCLEOTIDE SEQUENCE</scope>
    <source>
        <strain evidence="4">T20C13</strain>
    </source>
</reference>
<name>A0A9Q4HZS6_9BACI</name>
<organism evidence="4 5">
    <name type="scientific">Bacillus inaquosorum</name>
    <dbReference type="NCBI Taxonomy" id="483913"/>
    <lineage>
        <taxon>Bacteria</taxon>
        <taxon>Bacillati</taxon>
        <taxon>Bacillota</taxon>
        <taxon>Bacilli</taxon>
        <taxon>Bacillales</taxon>
        <taxon>Bacillaceae</taxon>
        <taxon>Bacillus</taxon>
    </lineage>
</organism>
<comment type="function">
    <text evidence="1">Immunity protein that provides protection for the cell against the toxic effects of SDP, its own SdpC-derived killing factor, and that functions as a receptor/signal transduction protein as well. Once SDP accumulates in the extracellular milieu, SdpI binds to SDP, causing sequestration of SdpR at the bacterial membrane.</text>
</comment>
<feature type="transmembrane region" description="Helical" evidence="2">
    <location>
        <begin position="159"/>
        <end position="178"/>
    </location>
</feature>
<evidence type="ECO:0000259" key="3">
    <source>
        <dbReference type="Pfam" id="PF07853"/>
    </source>
</evidence>
<accession>A0A9Q4HZS6</accession>
<dbReference type="PIRSF" id="PIRSF038959">
    <property type="entry name" value="SdpI"/>
    <property type="match status" value="1"/>
</dbReference>
<dbReference type="Pfam" id="PF07853">
    <property type="entry name" value="DUF1648"/>
    <property type="match status" value="1"/>
</dbReference>
<feature type="transmembrane region" description="Helical" evidence="2">
    <location>
        <begin position="111"/>
        <end position="130"/>
    </location>
</feature>
<feature type="domain" description="DUF1648" evidence="3">
    <location>
        <begin position="9"/>
        <end position="57"/>
    </location>
</feature>
<dbReference type="EMBL" id="JALAXJ010000017">
    <property type="protein sequence ID" value="MCY9230739.1"/>
    <property type="molecule type" value="Genomic_DNA"/>
</dbReference>
<dbReference type="GO" id="GO:0016020">
    <property type="term" value="C:membrane"/>
    <property type="evidence" value="ECO:0007669"/>
    <property type="project" value="UniProtKB-SubCell"/>
</dbReference>
<evidence type="ECO:0000256" key="1">
    <source>
        <dbReference type="PIRNR" id="PIRNR038959"/>
    </source>
</evidence>
<dbReference type="PANTHER" id="PTHR37810:SF5">
    <property type="entry name" value="IMMUNITY PROTEIN SDPI"/>
    <property type="match status" value="1"/>
</dbReference>
<protein>
    <recommendedName>
        <fullName evidence="1">Immunity protein SdpI</fullName>
    </recommendedName>
</protein>
<sequence length="211" mass="23976">MKKYFFALIMIALTILAWVITYSHLPNELATHWGISGEADDFSKKPTAIATLVGIMIVQYILMVLIPKIDPRRNYPTFTRAYLSIFNTMFLVLFLINLITILTGLGVKLPIPYLGSFILGAIFMVFGNFIQQVRPNFFLGIRTPWTLSSENVWRLTHRLSSRIFVLAGIIIVLTAFIPESFTEPIIFIAAIGSILLSVFASYFIYQKELNK</sequence>
<comment type="caution">
    <text evidence="4">The sequence shown here is derived from an EMBL/GenBank/DDBJ whole genome shotgun (WGS) entry which is preliminary data.</text>
</comment>
<evidence type="ECO:0000256" key="2">
    <source>
        <dbReference type="SAM" id="Phobius"/>
    </source>
</evidence>
<feature type="transmembrane region" description="Helical" evidence="2">
    <location>
        <begin position="81"/>
        <end position="105"/>
    </location>
</feature>
<evidence type="ECO:0000313" key="4">
    <source>
        <dbReference type="EMBL" id="MCY9230739.1"/>
    </source>
</evidence>
<feature type="transmembrane region" description="Helical" evidence="2">
    <location>
        <begin position="184"/>
        <end position="205"/>
    </location>
</feature>
<keyword evidence="2" id="KW-1133">Transmembrane helix</keyword>
<dbReference type="RefSeq" id="WP_003236506.1">
    <property type="nucleotide sequence ID" value="NZ_CBCSBO010000002.1"/>
</dbReference>
<proteinExistence type="predicted"/>
<dbReference type="GO" id="GO:0009636">
    <property type="term" value="P:response to toxic substance"/>
    <property type="evidence" value="ECO:0007669"/>
    <property type="project" value="TreeGrafter"/>
</dbReference>
<dbReference type="InterPro" id="IPR012867">
    <property type="entry name" value="DUF1648"/>
</dbReference>
<dbReference type="Pfam" id="PF13630">
    <property type="entry name" value="SdpI"/>
    <property type="match status" value="1"/>
</dbReference>
<gene>
    <name evidence="4" type="ORF">MOE99_15555</name>
</gene>